<name>A0AB39C8M1_9CAUD</name>
<evidence type="ECO:0000256" key="1">
    <source>
        <dbReference type="SAM" id="Phobius"/>
    </source>
</evidence>
<protein>
    <submittedName>
        <fullName evidence="2">Uncharacterized protein</fullName>
    </submittedName>
</protein>
<organism evidence="2">
    <name type="scientific">Acinetobacter phage vB_AbaM-SPB</name>
    <dbReference type="NCBI Taxonomy" id="3236747"/>
    <lineage>
        <taxon>Viruses</taxon>
        <taxon>Duplodnaviria</taxon>
        <taxon>Heunggongvirae</taxon>
        <taxon>Uroviricota</taxon>
        <taxon>Caudoviricetes</taxon>
        <taxon>Obolenskvirus</taxon>
    </lineage>
</organism>
<sequence>MKLAKNDCRNRFYLTGVYIGDGFIASANGHIALIVDDENLSGFGVLDY</sequence>
<dbReference type="EMBL" id="PP977194">
    <property type="protein sequence ID" value="XDJ03080.1"/>
    <property type="molecule type" value="Genomic_DNA"/>
</dbReference>
<proteinExistence type="predicted"/>
<keyword evidence="1" id="KW-1133">Transmembrane helix</keyword>
<keyword evidence="1" id="KW-0472">Membrane</keyword>
<evidence type="ECO:0000313" key="2">
    <source>
        <dbReference type="EMBL" id="XDJ03080.1"/>
    </source>
</evidence>
<accession>A0AB39C8M1</accession>
<keyword evidence="1" id="KW-0812">Transmembrane</keyword>
<feature type="transmembrane region" description="Helical" evidence="1">
    <location>
        <begin position="12"/>
        <end position="35"/>
    </location>
</feature>
<reference evidence="2" key="1">
    <citation type="submission" date="2024-07" db="EMBL/GenBank/DDBJ databases">
        <title>Genomic characterization and preclinical evaluation of a locally isolated lytic Acinetobacter phage vB_AbaM-SPB against carbapenem-resistant Acinetobacter baumannii clinical isolate.</title>
        <authorList>
            <person name="Elshamy A.A."/>
            <person name="Saad B.T."/>
            <person name="Mabrouk S.S."/>
            <person name="Aboshanab K.M."/>
        </authorList>
    </citation>
    <scope>NUCLEOTIDE SEQUENCE</scope>
</reference>